<dbReference type="Proteomes" id="UP000655094">
    <property type="component" value="Unassembled WGS sequence"/>
</dbReference>
<evidence type="ECO:0000313" key="1">
    <source>
        <dbReference type="EMBL" id="GHK55724.1"/>
    </source>
</evidence>
<comment type="caution">
    <text evidence="1">The sequence shown here is derived from an EMBL/GenBank/DDBJ whole genome shotgun (WGS) entry which is preliminary data.</text>
</comment>
<protein>
    <submittedName>
        <fullName evidence="1">Uncharacterized protein</fullName>
    </submittedName>
</protein>
<reference evidence="1" key="1">
    <citation type="submission" date="2020-10" db="EMBL/GenBank/DDBJ databases">
        <title>Genome Sequence of ESBL Producing Zambian Clinical Strains.</title>
        <authorList>
            <person name="Shawa M."/>
            <person name="Furuta Y."/>
            <person name="Simbotwe M."/>
            <person name="Mulenga E."/>
            <person name="Mubanga M."/>
            <person name="Mulenga G."/>
            <person name="Kaile C."/>
            <person name="Zorigt T."/>
            <person name="Hang'ombe B."/>
            <person name="Higashi H."/>
        </authorList>
    </citation>
    <scope>NUCLEOTIDE SEQUENCE</scope>
    <source>
        <strain evidence="1">Zam_UTH_09</strain>
    </source>
</reference>
<gene>
    <name evidence="1" type="ORF">KPZU09_54600</name>
</gene>
<name>A0A919LVA8_KLEPN</name>
<sequence length="67" mass="6932">MQTEPDVTLAQCPAAGDDAVGFVQVGEHKVKLPLLFGPHDCGIQLAGAAGQLGQLAPRFTAAIGNYR</sequence>
<dbReference type="AlphaFoldDB" id="A0A919LVA8"/>
<organism evidence="1 2">
    <name type="scientific">Klebsiella pneumoniae</name>
    <dbReference type="NCBI Taxonomy" id="573"/>
    <lineage>
        <taxon>Bacteria</taxon>
        <taxon>Pseudomonadati</taxon>
        <taxon>Pseudomonadota</taxon>
        <taxon>Gammaproteobacteria</taxon>
        <taxon>Enterobacterales</taxon>
        <taxon>Enterobacteriaceae</taxon>
        <taxon>Klebsiella/Raoultella group</taxon>
        <taxon>Klebsiella</taxon>
        <taxon>Klebsiella pneumoniae complex</taxon>
    </lineage>
</organism>
<evidence type="ECO:0000313" key="2">
    <source>
        <dbReference type="Proteomes" id="UP000655094"/>
    </source>
</evidence>
<dbReference type="EMBL" id="BNFF01000001">
    <property type="protein sequence ID" value="GHK55724.1"/>
    <property type="molecule type" value="Genomic_DNA"/>
</dbReference>
<accession>A0A919LVA8</accession>
<proteinExistence type="predicted"/>